<evidence type="ECO:0000256" key="1">
    <source>
        <dbReference type="ARBA" id="ARBA00005437"/>
    </source>
</evidence>
<dbReference type="Pfam" id="PF04525">
    <property type="entry name" value="LOR"/>
    <property type="match status" value="1"/>
</dbReference>
<sequence length="1018" mass="114777">MILGPPPERSLRSLGQTRSWKRPRAIPELFLQNPGVTSDLSEVSVKTPELRVCFPVALAFDDVGKVDTAVLDTRVPRNNIPAHYRRQRPEANVFISCGSAGDSTARDGRVWAGDSGLESSSSLLINGRSTTSQAIHGFGLLDPVPYKTARISPHEFQYVIRVSPGQKFIRLHFYQDSWLTTSKPVFTVKANHYTLLTNFSEDALGVKHVIKEYCVNIEGDRGLTLTFSPAFRVRKRGAFYAFVNGIEVVSMPTGLYFTPDEESGVRVVGRKYSLYIDNATALELVQRLNVAGASIPPTEDSSMYRSWDDDTKFLLDSAAVPTWRIPVHMGFRYLIRLHFSETQWRTGKSKSKEFTVVINDQIAGYTADIFRNGQDSEAATRKDYIVMMERNKMVGHRNITIALQKKFKSIDHDRYRNILRGIEVFKLSNPDNNLAGMESFVELHSSVSIPPQRKKLVSLYRINFIGTVLTVSLVLLNIAVFHLKRFSDSSHGTRNTRSSFSEHQCRQFSIDEIRSSTNDFDLEFYIGRGGYGNVYKGSIGGGTETVAFKRRKSWSKQGDNEFWTEIRLLSKIRHHNLVSLVGYCNDGEERILVYQYMNQGTLADHLYKKKRHANSNPIPWETRLNIVIGAASGLYYLHSRHGIIHRDVKSSNILLDDNWVAKISDFGLSKKGPGTDLFSHISTQIKGTFGYLDPEYCSTRKLTTKSDVYAFGVVLFEVLSGRPAVSTRLQEEKHCLAEWARHCIREGKVDQLVDQNLKEQITPSSLNFFLSIAGRCLHTQSRGRPTMAEVVKGLQQALRFQKNQDPVLEQLDHEDENTSDQYFHPSEDTSGSGSTHISSNSPTGIVGEEFCFPHAVDLTVKRKVGFSSKHFQVLDENGSLLVNVKGGVWAFEMKRTMYDSEGAPIITMGRKKDTWRQEWIVHRGDSLDGDNLLYTVVIIPNQPKPQLEVFLASNPSSRICDFRLLGNFKSLSFNVYKGDAVIAKVKQSFEGGNGIARICSGIDYLFIVSILLIYDEIL</sequence>
<dbReference type="Gene3D" id="2.60.120.430">
    <property type="entry name" value="Galactose-binding lectin"/>
    <property type="match status" value="2"/>
</dbReference>
<feature type="domain" description="Protein kinase" evidence="9">
    <location>
        <begin position="520"/>
        <end position="798"/>
    </location>
</feature>
<evidence type="ECO:0000256" key="2">
    <source>
        <dbReference type="ARBA" id="ARBA00022527"/>
    </source>
</evidence>
<feature type="compositionally biased region" description="Low complexity" evidence="8">
    <location>
        <begin position="829"/>
        <end position="840"/>
    </location>
</feature>
<keyword evidence="2" id="KW-0723">Serine/threonine-protein kinase</keyword>
<dbReference type="InterPro" id="IPR025659">
    <property type="entry name" value="Tubby-like_C"/>
</dbReference>
<keyword evidence="11" id="KW-1185">Reference proteome</keyword>
<dbReference type="GO" id="GO:0004674">
    <property type="term" value="F:protein serine/threonine kinase activity"/>
    <property type="evidence" value="ECO:0007669"/>
    <property type="project" value="UniProtKB-KW"/>
</dbReference>
<dbReference type="InterPro" id="IPR011009">
    <property type="entry name" value="Kinase-like_dom_sf"/>
</dbReference>
<dbReference type="GO" id="GO:0009506">
    <property type="term" value="C:plasmodesma"/>
    <property type="evidence" value="ECO:0007669"/>
    <property type="project" value="TreeGrafter"/>
</dbReference>
<evidence type="ECO:0000256" key="7">
    <source>
        <dbReference type="PROSITE-ProRule" id="PRU10141"/>
    </source>
</evidence>
<dbReference type="Gene3D" id="1.10.510.10">
    <property type="entry name" value="Transferase(Phosphotransferase) domain 1"/>
    <property type="match status" value="1"/>
</dbReference>
<comment type="similarity">
    <text evidence="1">Belongs to the LOR family.</text>
</comment>
<dbReference type="InterPro" id="IPR001245">
    <property type="entry name" value="Ser-Thr/Tyr_kinase_cat_dom"/>
</dbReference>
<keyword evidence="10" id="KW-0675">Receptor</keyword>
<evidence type="ECO:0000313" key="11">
    <source>
        <dbReference type="Proteomes" id="UP000250235"/>
    </source>
</evidence>
<evidence type="ECO:0000313" key="10">
    <source>
        <dbReference type="EMBL" id="KZV45457.1"/>
    </source>
</evidence>
<dbReference type="PROSITE" id="PS00108">
    <property type="entry name" value="PROTEIN_KINASE_ST"/>
    <property type="match status" value="1"/>
</dbReference>
<dbReference type="InterPro" id="IPR000719">
    <property type="entry name" value="Prot_kinase_dom"/>
</dbReference>
<dbReference type="PANTHER" id="PTHR27003">
    <property type="entry name" value="OS07G0166700 PROTEIN"/>
    <property type="match status" value="1"/>
</dbReference>
<dbReference type="SMART" id="SM00220">
    <property type="entry name" value="S_TKc"/>
    <property type="match status" value="1"/>
</dbReference>
<dbReference type="SUPFAM" id="SSF54518">
    <property type="entry name" value="Tubby C-terminal domain-like"/>
    <property type="match status" value="1"/>
</dbReference>
<evidence type="ECO:0000256" key="4">
    <source>
        <dbReference type="ARBA" id="ARBA00022741"/>
    </source>
</evidence>
<proteinExistence type="inferred from homology"/>
<name>A0A2Z7CHT4_9LAMI</name>
<dbReference type="InterPro" id="IPR008271">
    <property type="entry name" value="Ser/Thr_kinase_AS"/>
</dbReference>
<dbReference type="FunFam" id="3.30.200.20:FF:000039">
    <property type="entry name" value="receptor-like protein kinase FERONIA"/>
    <property type="match status" value="1"/>
</dbReference>
<dbReference type="GO" id="GO:0005524">
    <property type="term" value="F:ATP binding"/>
    <property type="evidence" value="ECO:0007669"/>
    <property type="project" value="UniProtKB-UniRule"/>
</dbReference>
<evidence type="ECO:0000256" key="5">
    <source>
        <dbReference type="ARBA" id="ARBA00022777"/>
    </source>
</evidence>
<keyword evidence="5 10" id="KW-0418">Kinase</keyword>
<keyword evidence="4 7" id="KW-0547">Nucleotide-binding</keyword>
<organism evidence="10 11">
    <name type="scientific">Dorcoceras hygrometricum</name>
    <dbReference type="NCBI Taxonomy" id="472368"/>
    <lineage>
        <taxon>Eukaryota</taxon>
        <taxon>Viridiplantae</taxon>
        <taxon>Streptophyta</taxon>
        <taxon>Embryophyta</taxon>
        <taxon>Tracheophyta</taxon>
        <taxon>Spermatophyta</taxon>
        <taxon>Magnoliopsida</taxon>
        <taxon>eudicotyledons</taxon>
        <taxon>Gunneridae</taxon>
        <taxon>Pentapetalae</taxon>
        <taxon>asterids</taxon>
        <taxon>lamiids</taxon>
        <taxon>Lamiales</taxon>
        <taxon>Gesneriaceae</taxon>
        <taxon>Didymocarpoideae</taxon>
        <taxon>Trichosporeae</taxon>
        <taxon>Loxocarpinae</taxon>
        <taxon>Dorcoceras</taxon>
    </lineage>
</organism>
<keyword evidence="6 7" id="KW-0067">ATP-binding</keyword>
<evidence type="ECO:0000256" key="3">
    <source>
        <dbReference type="ARBA" id="ARBA00022679"/>
    </source>
</evidence>
<dbReference type="PANTHER" id="PTHR27003:SF467">
    <property type="entry name" value="PROTEIN KINASE DOMAIN-CONTAINING PROTEIN"/>
    <property type="match status" value="1"/>
</dbReference>
<dbReference type="InterPro" id="IPR017441">
    <property type="entry name" value="Protein_kinase_ATP_BS"/>
</dbReference>
<dbReference type="InterPro" id="IPR007612">
    <property type="entry name" value="LOR"/>
</dbReference>
<dbReference type="CDD" id="cd14066">
    <property type="entry name" value="STKc_IRAK"/>
    <property type="match status" value="1"/>
</dbReference>
<dbReference type="InterPro" id="IPR038595">
    <property type="entry name" value="LOR_sf"/>
</dbReference>
<feature type="region of interest" description="Disordered" evidence="8">
    <location>
        <begin position="816"/>
        <end position="840"/>
    </location>
</feature>
<gene>
    <name evidence="10" type="ORF">F511_20630</name>
</gene>
<feature type="binding site" evidence="7">
    <location>
        <position position="549"/>
    </location>
    <ligand>
        <name>ATP</name>
        <dbReference type="ChEBI" id="CHEBI:30616"/>
    </ligand>
</feature>
<dbReference type="OrthoDB" id="1720310at2759"/>
<accession>A0A2Z7CHT4</accession>
<dbReference type="AlphaFoldDB" id="A0A2Z7CHT4"/>
<dbReference type="PROSITE" id="PS00107">
    <property type="entry name" value="PROTEIN_KINASE_ATP"/>
    <property type="match status" value="1"/>
</dbReference>
<dbReference type="EMBL" id="KQ996096">
    <property type="protein sequence ID" value="KZV45457.1"/>
    <property type="molecule type" value="Genomic_DNA"/>
</dbReference>
<dbReference type="InterPro" id="IPR045272">
    <property type="entry name" value="ANXUR1/2-like"/>
</dbReference>
<keyword evidence="3" id="KW-0808">Transferase</keyword>
<dbReference type="GO" id="GO:0005886">
    <property type="term" value="C:plasma membrane"/>
    <property type="evidence" value="ECO:0007669"/>
    <property type="project" value="TreeGrafter"/>
</dbReference>
<protein>
    <submittedName>
        <fullName evidence="10">Receptor-like protein kinase FERONIA-like</fullName>
    </submittedName>
</protein>
<dbReference type="Gene3D" id="2.40.160.200">
    <property type="entry name" value="LURP1-related"/>
    <property type="match status" value="1"/>
</dbReference>
<dbReference type="FunFam" id="2.60.120.430:FF:000003">
    <property type="entry name" value="FERONIA receptor-like kinase"/>
    <property type="match status" value="1"/>
</dbReference>
<dbReference type="Pfam" id="PF07714">
    <property type="entry name" value="PK_Tyr_Ser-Thr"/>
    <property type="match status" value="1"/>
</dbReference>
<reference evidence="10 11" key="1">
    <citation type="journal article" date="2015" name="Proc. Natl. Acad. Sci. U.S.A.">
        <title>The resurrection genome of Boea hygrometrica: A blueprint for survival of dehydration.</title>
        <authorList>
            <person name="Xiao L."/>
            <person name="Yang G."/>
            <person name="Zhang L."/>
            <person name="Yang X."/>
            <person name="Zhao S."/>
            <person name="Ji Z."/>
            <person name="Zhou Q."/>
            <person name="Hu M."/>
            <person name="Wang Y."/>
            <person name="Chen M."/>
            <person name="Xu Y."/>
            <person name="Jin H."/>
            <person name="Xiao X."/>
            <person name="Hu G."/>
            <person name="Bao F."/>
            <person name="Hu Y."/>
            <person name="Wan P."/>
            <person name="Li L."/>
            <person name="Deng X."/>
            <person name="Kuang T."/>
            <person name="Xiang C."/>
            <person name="Zhu J.K."/>
            <person name="Oliver M.J."/>
            <person name="He Y."/>
        </authorList>
    </citation>
    <scope>NUCLEOTIDE SEQUENCE [LARGE SCALE GENOMIC DNA]</scope>
    <source>
        <strain evidence="11">cv. XS01</strain>
    </source>
</reference>
<evidence type="ECO:0000256" key="8">
    <source>
        <dbReference type="SAM" id="MobiDB-lite"/>
    </source>
</evidence>
<dbReference type="PROSITE" id="PS50011">
    <property type="entry name" value="PROTEIN_KINASE_DOM"/>
    <property type="match status" value="1"/>
</dbReference>
<evidence type="ECO:0000256" key="6">
    <source>
        <dbReference type="ARBA" id="ARBA00022840"/>
    </source>
</evidence>
<dbReference type="Gene3D" id="3.30.200.20">
    <property type="entry name" value="Phosphorylase Kinase, domain 1"/>
    <property type="match status" value="1"/>
</dbReference>
<dbReference type="Proteomes" id="UP000250235">
    <property type="component" value="Unassembled WGS sequence"/>
</dbReference>
<dbReference type="SUPFAM" id="SSF56112">
    <property type="entry name" value="Protein kinase-like (PK-like)"/>
    <property type="match status" value="1"/>
</dbReference>
<dbReference type="GO" id="GO:0004714">
    <property type="term" value="F:transmembrane receptor protein tyrosine kinase activity"/>
    <property type="evidence" value="ECO:0007669"/>
    <property type="project" value="InterPro"/>
</dbReference>
<evidence type="ECO:0000259" key="9">
    <source>
        <dbReference type="PROSITE" id="PS50011"/>
    </source>
</evidence>
<dbReference type="FunFam" id="1.10.510.10:FF:000876">
    <property type="entry name" value="Receptor-like protein kinase FERONIA"/>
    <property type="match status" value="1"/>
</dbReference>